<keyword evidence="7" id="KW-0456">Lyase</keyword>
<evidence type="ECO:0000256" key="3">
    <source>
        <dbReference type="ARBA" id="ARBA00022842"/>
    </source>
</evidence>
<sequence>MNSWLFVPGHRPDRFAKAAASGAHEIIADLEDAVSPEHKDSARSEVVRWLAHGGTAWVRVNAAGTPWHHDDLGSLRDSPGLRGVVLPKAQGPATVRRVQRELPGTRILALIETAVGLQDAPSVAACTAVTGLAFGSIDFALDIGADESDETLLFARSALVVAARAAGLPPPIDGVTVETRDIEAVRAAAVRSRRLGFGGKLCIHPAQVDPVNHAFSPEPAEIDWARSVLTAATAQSGPFTVDGRMVDEPVLAKARRILQARH</sequence>
<keyword evidence="2 5" id="KW-0479">Metal-binding</keyword>
<feature type="binding site" evidence="5">
    <location>
        <position position="138"/>
    </location>
    <ligand>
        <name>Mg(2+)</name>
        <dbReference type="ChEBI" id="CHEBI:18420"/>
    </ligand>
</feature>
<evidence type="ECO:0000313" key="8">
    <source>
        <dbReference type="Proteomes" id="UP000660745"/>
    </source>
</evidence>
<dbReference type="Proteomes" id="UP000660745">
    <property type="component" value="Unassembled WGS sequence"/>
</dbReference>
<feature type="domain" description="HpcH/HpaI aldolase/citrate lyase" evidence="6">
    <location>
        <begin position="3"/>
        <end position="205"/>
    </location>
</feature>
<reference evidence="7" key="2">
    <citation type="submission" date="2020-09" db="EMBL/GenBank/DDBJ databases">
        <authorList>
            <person name="Sun Q."/>
            <person name="Zhou Y."/>
        </authorList>
    </citation>
    <scope>NUCLEOTIDE SEQUENCE</scope>
    <source>
        <strain evidence="7">CGMCC 4.7430</strain>
    </source>
</reference>
<evidence type="ECO:0000313" key="7">
    <source>
        <dbReference type="EMBL" id="GGP15720.1"/>
    </source>
</evidence>
<name>A0A918E9T9_9ACTN</name>
<dbReference type="Gene3D" id="3.20.20.60">
    <property type="entry name" value="Phosphoenolpyruvate-binding domains"/>
    <property type="match status" value="1"/>
</dbReference>
<evidence type="ECO:0000259" key="6">
    <source>
        <dbReference type="Pfam" id="PF03328"/>
    </source>
</evidence>
<dbReference type="RefSeq" id="WP_189143660.1">
    <property type="nucleotide sequence ID" value="NZ_BMNK01000019.1"/>
</dbReference>
<gene>
    <name evidence="7" type="ORF">GCM10012278_76670</name>
</gene>
<evidence type="ECO:0000256" key="5">
    <source>
        <dbReference type="PIRSR" id="PIRSR015582-2"/>
    </source>
</evidence>
<feature type="binding site" evidence="4">
    <location>
        <position position="112"/>
    </location>
    <ligand>
        <name>substrate</name>
    </ligand>
</feature>
<evidence type="ECO:0000256" key="1">
    <source>
        <dbReference type="ARBA" id="ARBA00001946"/>
    </source>
</evidence>
<keyword evidence="3 5" id="KW-0460">Magnesium</keyword>
<comment type="cofactor">
    <cofactor evidence="1">
        <name>Mg(2+)</name>
        <dbReference type="ChEBI" id="CHEBI:18420"/>
    </cofactor>
</comment>
<organism evidence="7 8">
    <name type="scientific">Nonomuraea glycinis</name>
    <dbReference type="NCBI Taxonomy" id="2047744"/>
    <lineage>
        <taxon>Bacteria</taxon>
        <taxon>Bacillati</taxon>
        <taxon>Actinomycetota</taxon>
        <taxon>Actinomycetes</taxon>
        <taxon>Streptosporangiales</taxon>
        <taxon>Streptosporangiaceae</taxon>
        <taxon>Nonomuraea</taxon>
    </lineage>
</organism>
<dbReference type="InterPro" id="IPR005000">
    <property type="entry name" value="Aldolase/citrate-lyase_domain"/>
</dbReference>
<dbReference type="PANTHER" id="PTHR32308">
    <property type="entry name" value="LYASE BETA SUBUNIT, PUTATIVE (AFU_ORTHOLOGUE AFUA_4G13030)-RELATED"/>
    <property type="match status" value="1"/>
</dbReference>
<evidence type="ECO:0000256" key="4">
    <source>
        <dbReference type="PIRSR" id="PIRSR015582-1"/>
    </source>
</evidence>
<dbReference type="SUPFAM" id="SSF51621">
    <property type="entry name" value="Phosphoenolpyruvate/pyruvate domain"/>
    <property type="match status" value="1"/>
</dbReference>
<dbReference type="GO" id="GO:0000287">
    <property type="term" value="F:magnesium ion binding"/>
    <property type="evidence" value="ECO:0007669"/>
    <property type="project" value="TreeGrafter"/>
</dbReference>
<dbReference type="InterPro" id="IPR015813">
    <property type="entry name" value="Pyrv/PenolPyrv_kinase-like_dom"/>
</dbReference>
<dbReference type="GO" id="GO:0016829">
    <property type="term" value="F:lyase activity"/>
    <property type="evidence" value="ECO:0007669"/>
    <property type="project" value="UniProtKB-KW"/>
</dbReference>
<dbReference type="PIRSF" id="PIRSF015582">
    <property type="entry name" value="Cit_lyase_B"/>
    <property type="match status" value="1"/>
</dbReference>
<feature type="binding site" evidence="4">
    <location>
        <position position="59"/>
    </location>
    <ligand>
        <name>substrate</name>
    </ligand>
</feature>
<comment type="caution">
    <text evidence="7">The sequence shown here is derived from an EMBL/GenBank/DDBJ whole genome shotgun (WGS) entry which is preliminary data.</text>
</comment>
<dbReference type="AlphaFoldDB" id="A0A918E9T9"/>
<dbReference type="InterPro" id="IPR040442">
    <property type="entry name" value="Pyrv_kinase-like_dom_sf"/>
</dbReference>
<evidence type="ECO:0000256" key="2">
    <source>
        <dbReference type="ARBA" id="ARBA00022723"/>
    </source>
</evidence>
<proteinExistence type="predicted"/>
<feature type="binding site" evidence="5">
    <location>
        <position position="112"/>
    </location>
    <ligand>
        <name>Mg(2+)</name>
        <dbReference type="ChEBI" id="CHEBI:18420"/>
    </ligand>
</feature>
<accession>A0A918E9T9</accession>
<reference evidence="7" key="1">
    <citation type="journal article" date="2014" name="Int. J. Syst. Evol. Microbiol.">
        <title>Complete genome sequence of Corynebacterium casei LMG S-19264T (=DSM 44701T), isolated from a smear-ripened cheese.</title>
        <authorList>
            <consortium name="US DOE Joint Genome Institute (JGI-PGF)"/>
            <person name="Walter F."/>
            <person name="Albersmeier A."/>
            <person name="Kalinowski J."/>
            <person name="Ruckert C."/>
        </authorList>
    </citation>
    <scope>NUCLEOTIDE SEQUENCE</scope>
    <source>
        <strain evidence="7">CGMCC 4.7430</strain>
    </source>
</reference>
<dbReference type="Pfam" id="PF03328">
    <property type="entry name" value="HpcH_HpaI"/>
    <property type="match status" value="1"/>
</dbReference>
<protein>
    <submittedName>
        <fullName evidence="7">CoA ester lyase</fullName>
    </submittedName>
</protein>
<dbReference type="InterPro" id="IPR011206">
    <property type="entry name" value="Citrate_lyase_beta/mcl1/mcl2"/>
</dbReference>
<dbReference type="PANTHER" id="PTHR32308:SF10">
    <property type="entry name" value="CITRATE LYASE SUBUNIT BETA"/>
    <property type="match status" value="1"/>
</dbReference>
<dbReference type="GO" id="GO:0006107">
    <property type="term" value="P:oxaloacetate metabolic process"/>
    <property type="evidence" value="ECO:0007669"/>
    <property type="project" value="TreeGrafter"/>
</dbReference>
<dbReference type="EMBL" id="BMNK01000019">
    <property type="protein sequence ID" value="GGP15720.1"/>
    <property type="molecule type" value="Genomic_DNA"/>
</dbReference>
<keyword evidence="8" id="KW-1185">Reference proteome</keyword>